<comment type="catalytic activity">
    <reaction evidence="15">
        <text>2-(2-carboxy-4-methylthiazol-5-yl)ethyl phosphate + 4-amino-2-methyl-5-(diphosphooxymethyl)pyrimidine + 2 H(+) = thiamine phosphate + CO2 + diphosphate</text>
        <dbReference type="Rhea" id="RHEA:47848"/>
        <dbReference type="ChEBI" id="CHEBI:15378"/>
        <dbReference type="ChEBI" id="CHEBI:16526"/>
        <dbReference type="ChEBI" id="CHEBI:33019"/>
        <dbReference type="ChEBI" id="CHEBI:37575"/>
        <dbReference type="ChEBI" id="CHEBI:57841"/>
        <dbReference type="ChEBI" id="CHEBI:62890"/>
        <dbReference type="EC" id="2.5.1.3"/>
    </reaction>
</comment>
<sequence>MIKPVGMSIAGLDTGNGAGGETDLRVYEMLGIHGVLAVTALTVQNTKGIKDISVVEADFLRKQIETLIDDFNIEGIKIGMIYTKEQFQVVRDLLEPYFIVVDPVLYAKDGTQLIKDVEEYKKIILPIAKVITPNIVEASALSGIKIENENDIMISCKKIRNTYNIPYVIIKGGHGTGKYSFDYMCSQDGIRKIGYQRVNIKDTHGTGSVFATALTAEYIKIKDVEMAFRRAREFVQSSIEYGLSIGKGIGPVNVSVEVIKKSLKYEVVEEMTKFADFVENNEKFWLLIPEVQSNLAHSIRPEYVRDLRDIATFRGRIIRRWDRKVIVGHPVVFGNPTHTARMLLSIIFKGVNGTCLMNIRFDEKIVNGFKQIGYDQIEINREMEPSHGEGKTMQWIIDYISNEYGKIPNVIYDRGAKGKEAMIRFWTKDMNEMIEALNNLLKLL</sequence>
<evidence type="ECO:0000256" key="19">
    <source>
        <dbReference type="ARBA" id="ARBA00060834"/>
    </source>
</evidence>
<evidence type="ECO:0000256" key="14">
    <source>
        <dbReference type="ARBA" id="ARBA00047334"/>
    </source>
</evidence>
<evidence type="ECO:0000313" key="25">
    <source>
        <dbReference type="Proteomes" id="UP001432202"/>
    </source>
</evidence>
<dbReference type="InterPro" id="IPR029056">
    <property type="entry name" value="Ribokinase-like"/>
</dbReference>
<dbReference type="EC" id="2.5.1.3" evidence="6"/>
<comment type="catalytic activity">
    <reaction evidence="16">
        <text>2-[(2R,5Z)-2-carboxy-4-methylthiazol-5(2H)-ylidene]ethyl phosphate + 4-amino-2-methyl-5-(diphosphooxymethyl)pyrimidine + 2 H(+) = thiamine phosphate + CO2 + diphosphate</text>
        <dbReference type="Rhea" id="RHEA:47844"/>
        <dbReference type="ChEBI" id="CHEBI:15378"/>
        <dbReference type="ChEBI" id="CHEBI:16526"/>
        <dbReference type="ChEBI" id="CHEBI:33019"/>
        <dbReference type="ChEBI" id="CHEBI:37575"/>
        <dbReference type="ChEBI" id="CHEBI:57841"/>
        <dbReference type="ChEBI" id="CHEBI:62899"/>
        <dbReference type="EC" id="2.5.1.3"/>
    </reaction>
</comment>
<evidence type="ECO:0000256" key="6">
    <source>
        <dbReference type="ARBA" id="ARBA00012830"/>
    </source>
</evidence>
<dbReference type="EMBL" id="CP146016">
    <property type="protein sequence ID" value="WWQ61358.1"/>
    <property type="molecule type" value="Genomic_DNA"/>
</dbReference>
<comment type="similarity">
    <text evidence="19">In the C-terminal section; belongs to the ThiN family.</text>
</comment>
<dbReference type="EC" id="2.7.4.7" evidence="7"/>
<dbReference type="FunFam" id="3.40.1190.20:FF:000096">
    <property type="entry name" value="Phosphomethylpyrimidine kinase (ThiD-2)"/>
    <property type="match status" value="1"/>
</dbReference>
<keyword evidence="9" id="KW-0547">Nucleotide-binding</keyword>
<keyword evidence="12" id="KW-0784">Thiamine biosynthesis</keyword>
<dbReference type="NCBIfam" id="TIGR00097">
    <property type="entry name" value="HMP-P_kinase"/>
    <property type="match status" value="1"/>
</dbReference>
<comment type="catalytic activity">
    <reaction evidence="14">
        <text>4-methyl-5-(2-phosphooxyethyl)-thiazole + 4-amino-2-methyl-5-(diphosphooxymethyl)pyrimidine + H(+) = thiamine phosphate + diphosphate</text>
        <dbReference type="Rhea" id="RHEA:22328"/>
        <dbReference type="ChEBI" id="CHEBI:15378"/>
        <dbReference type="ChEBI" id="CHEBI:33019"/>
        <dbReference type="ChEBI" id="CHEBI:37575"/>
        <dbReference type="ChEBI" id="CHEBI:57841"/>
        <dbReference type="ChEBI" id="CHEBI:58296"/>
        <dbReference type="EC" id="2.5.1.3"/>
    </reaction>
</comment>
<comment type="catalytic activity">
    <reaction evidence="2">
        <text>4-amino-2-methyl-5-(phosphooxymethyl)pyrimidine + ATP = 4-amino-2-methyl-5-(diphosphooxymethyl)pyrimidine + ADP</text>
        <dbReference type="Rhea" id="RHEA:19893"/>
        <dbReference type="ChEBI" id="CHEBI:30616"/>
        <dbReference type="ChEBI" id="CHEBI:57841"/>
        <dbReference type="ChEBI" id="CHEBI:58354"/>
        <dbReference type="ChEBI" id="CHEBI:456216"/>
        <dbReference type="EC" id="2.7.4.7"/>
    </reaction>
</comment>
<protein>
    <recommendedName>
        <fullName evidence="21">Bifunctional thiamine biosynthesis protein ThiDN</fullName>
        <ecNumber evidence="6">2.5.1.3</ecNumber>
        <ecNumber evidence="5">2.7.1.49</ecNumber>
        <ecNumber evidence="7">2.7.4.7</ecNumber>
    </recommendedName>
</protein>
<dbReference type="GeneID" id="89336017"/>
<dbReference type="PANTHER" id="PTHR20858">
    <property type="entry name" value="PHOSPHOMETHYLPYRIMIDINE KINASE"/>
    <property type="match status" value="1"/>
</dbReference>
<dbReference type="GO" id="GO:0009228">
    <property type="term" value="P:thiamine biosynthetic process"/>
    <property type="evidence" value="ECO:0007669"/>
    <property type="project" value="UniProtKB-KW"/>
</dbReference>
<evidence type="ECO:0000259" key="22">
    <source>
        <dbReference type="Pfam" id="PF08543"/>
    </source>
</evidence>
<organism evidence="24 25">
    <name type="scientific">Sulfolobus tengchongensis</name>
    <dbReference type="NCBI Taxonomy" id="207809"/>
    <lineage>
        <taxon>Archaea</taxon>
        <taxon>Thermoproteota</taxon>
        <taxon>Thermoprotei</taxon>
        <taxon>Sulfolobales</taxon>
        <taxon>Sulfolobaceae</taxon>
        <taxon>Sulfolobus</taxon>
    </lineage>
</organism>
<dbReference type="FunFam" id="3.40.225.10:FF:000015">
    <property type="entry name" value="Phosphomethylpyrimidine kinase (Hmp-phosphate kinase)"/>
    <property type="match status" value="1"/>
</dbReference>
<dbReference type="AlphaFoldDB" id="A0AAX4L264"/>
<dbReference type="GO" id="GO:0008972">
    <property type="term" value="F:phosphomethylpyrimidine kinase activity"/>
    <property type="evidence" value="ECO:0007669"/>
    <property type="project" value="UniProtKB-EC"/>
</dbReference>
<dbReference type="Pfam" id="PF10120">
    <property type="entry name" value="ThiN"/>
    <property type="match status" value="1"/>
</dbReference>
<keyword evidence="8 24" id="KW-0808">Transferase</keyword>
<dbReference type="EC" id="2.7.1.49" evidence="5"/>
<evidence type="ECO:0000256" key="1">
    <source>
        <dbReference type="ARBA" id="ARBA00000151"/>
    </source>
</evidence>
<keyword evidence="13" id="KW-0511">Multifunctional enzyme</keyword>
<dbReference type="InterPro" id="IPR013749">
    <property type="entry name" value="PM/HMP-P_kinase-1"/>
</dbReference>
<evidence type="ECO:0000256" key="11">
    <source>
        <dbReference type="ARBA" id="ARBA00022840"/>
    </source>
</evidence>
<evidence type="ECO:0000256" key="10">
    <source>
        <dbReference type="ARBA" id="ARBA00022777"/>
    </source>
</evidence>
<evidence type="ECO:0000256" key="3">
    <source>
        <dbReference type="ARBA" id="ARBA00003848"/>
    </source>
</evidence>
<comment type="pathway">
    <text evidence="18">Cofactor biosynthesis; thiamine diphosphate biosynthesis; 4-amino-2-methyl-5-diphosphomethylpyrimidine from 5-amino-1-(5-phospho-D-ribosyl)imidazole.</text>
</comment>
<dbReference type="GO" id="GO:0008902">
    <property type="term" value="F:hydroxymethylpyrimidine kinase activity"/>
    <property type="evidence" value="ECO:0007669"/>
    <property type="project" value="UniProtKB-EC"/>
</dbReference>
<dbReference type="InterPro" id="IPR019293">
    <property type="entry name" value="ThiN"/>
</dbReference>
<keyword evidence="25" id="KW-1185">Reference proteome</keyword>
<dbReference type="PANTHER" id="PTHR20858:SF17">
    <property type="entry name" value="HYDROXYMETHYLPYRIMIDINE_PHOSPHOMETHYLPYRIMIDINE KINASE THI20-RELATED"/>
    <property type="match status" value="1"/>
</dbReference>
<dbReference type="GO" id="GO:0005524">
    <property type="term" value="F:ATP binding"/>
    <property type="evidence" value="ECO:0007669"/>
    <property type="project" value="UniProtKB-KW"/>
</dbReference>
<evidence type="ECO:0000256" key="20">
    <source>
        <dbReference type="ARBA" id="ARBA00060992"/>
    </source>
</evidence>
<name>A0AAX4L264_9CREN</name>
<dbReference type="GO" id="GO:0004789">
    <property type="term" value="F:thiamine-phosphate diphosphorylase activity"/>
    <property type="evidence" value="ECO:0007669"/>
    <property type="project" value="UniProtKB-EC"/>
</dbReference>
<evidence type="ECO:0000256" key="7">
    <source>
        <dbReference type="ARBA" id="ARBA00012963"/>
    </source>
</evidence>
<dbReference type="Gene3D" id="3.40.1190.20">
    <property type="match status" value="1"/>
</dbReference>
<comment type="similarity">
    <text evidence="20">In the N-terminal section; belongs to the ThiD family.</text>
</comment>
<evidence type="ECO:0000256" key="21">
    <source>
        <dbReference type="ARBA" id="ARBA00067160"/>
    </source>
</evidence>
<feature type="domain" description="Thiamine-phosphate synthase ThiN" evidence="23">
    <location>
        <begin position="270"/>
        <end position="438"/>
    </location>
</feature>
<dbReference type="RefSeq" id="WP_338603568.1">
    <property type="nucleotide sequence ID" value="NZ_CP146016.1"/>
</dbReference>
<evidence type="ECO:0000256" key="8">
    <source>
        <dbReference type="ARBA" id="ARBA00022679"/>
    </source>
</evidence>
<evidence type="ECO:0000256" key="12">
    <source>
        <dbReference type="ARBA" id="ARBA00022977"/>
    </source>
</evidence>
<evidence type="ECO:0000256" key="9">
    <source>
        <dbReference type="ARBA" id="ARBA00022741"/>
    </source>
</evidence>
<evidence type="ECO:0000256" key="17">
    <source>
        <dbReference type="ARBA" id="ARBA00059241"/>
    </source>
</evidence>
<dbReference type="CDD" id="cd01169">
    <property type="entry name" value="HMPP_kinase"/>
    <property type="match status" value="1"/>
</dbReference>
<dbReference type="InterPro" id="IPR004399">
    <property type="entry name" value="HMP/HMP-P_kinase_dom"/>
</dbReference>
<evidence type="ECO:0000256" key="5">
    <source>
        <dbReference type="ARBA" id="ARBA00012135"/>
    </source>
</evidence>
<dbReference type="SUPFAM" id="SSF53639">
    <property type="entry name" value="AraD/HMP-PK domain-like"/>
    <property type="match status" value="1"/>
</dbReference>
<dbReference type="InterPro" id="IPR036409">
    <property type="entry name" value="Aldolase_II/adducin_N_sf"/>
</dbReference>
<evidence type="ECO:0000259" key="23">
    <source>
        <dbReference type="Pfam" id="PF10120"/>
    </source>
</evidence>
<dbReference type="GO" id="GO:0005829">
    <property type="term" value="C:cytosol"/>
    <property type="evidence" value="ECO:0007669"/>
    <property type="project" value="TreeGrafter"/>
</dbReference>
<dbReference type="SUPFAM" id="SSF53613">
    <property type="entry name" value="Ribokinase-like"/>
    <property type="match status" value="1"/>
</dbReference>
<comment type="pathway">
    <text evidence="4">Cofactor biosynthesis; thiamine diphosphate biosynthesis; thiamine phosphate from 4-amino-2-methyl-5-diphosphomethylpyrimidine and 4-methyl-5-(2-phosphoethyl)-thiazole: step 1/1.</text>
</comment>
<evidence type="ECO:0000256" key="18">
    <source>
        <dbReference type="ARBA" id="ARBA00060674"/>
    </source>
</evidence>
<proteinExistence type="inferred from homology"/>
<dbReference type="Pfam" id="PF08543">
    <property type="entry name" value="Phos_pyr_kin"/>
    <property type="match status" value="1"/>
</dbReference>
<dbReference type="Gene3D" id="3.40.225.10">
    <property type="entry name" value="Class II aldolase/adducin N-terminal domain"/>
    <property type="match status" value="1"/>
</dbReference>
<comment type="function">
    <text evidence="3">Catalyzes the phosphorylation of hydroxymethylpyrimidine phosphate (HMP-P) to HMP-PP, and of HMP to HMP-P.</text>
</comment>
<comment type="catalytic activity">
    <reaction evidence="1">
        <text>4-amino-5-hydroxymethyl-2-methylpyrimidine + ATP = 4-amino-2-methyl-5-(phosphooxymethyl)pyrimidine + ADP + H(+)</text>
        <dbReference type="Rhea" id="RHEA:23096"/>
        <dbReference type="ChEBI" id="CHEBI:15378"/>
        <dbReference type="ChEBI" id="CHEBI:16892"/>
        <dbReference type="ChEBI" id="CHEBI:30616"/>
        <dbReference type="ChEBI" id="CHEBI:58354"/>
        <dbReference type="ChEBI" id="CHEBI:456216"/>
        <dbReference type="EC" id="2.7.1.49"/>
    </reaction>
</comment>
<keyword evidence="11" id="KW-0067">ATP-binding</keyword>
<comment type="function">
    <text evidence="17">Condenses 4-methyl-5-(beta-hydroxyethyl)thiazole monophosphate (THZ-P) and 4-amino-5-hydroxymethyl pyrimidine pyrophosphate (HMP-PP) to form thiamine monophosphate (TMP).</text>
</comment>
<feature type="domain" description="Pyridoxamine kinase/Phosphomethylpyrimidine kinase" evidence="22">
    <location>
        <begin position="13"/>
        <end position="253"/>
    </location>
</feature>
<evidence type="ECO:0000256" key="16">
    <source>
        <dbReference type="ARBA" id="ARBA00047883"/>
    </source>
</evidence>
<dbReference type="Proteomes" id="UP001432202">
    <property type="component" value="Chromosome"/>
</dbReference>
<accession>A0AAX4L264</accession>
<evidence type="ECO:0000256" key="13">
    <source>
        <dbReference type="ARBA" id="ARBA00023268"/>
    </source>
</evidence>
<evidence type="ECO:0000256" key="4">
    <source>
        <dbReference type="ARBA" id="ARBA00005165"/>
    </source>
</evidence>
<keyword evidence="10 24" id="KW-0418">Kinase</keyword>
<evidence type="ECO:0000256" key="15">
    <source>
        <dbReference type="ARBA" id="ARBA00047851"/>
    </source>
</evidence>
<evidence type="ECO:0000313" key="24">
    <source>
        <dbReference type="EMBL" id="WWQ61358.1"/>
    </source>
</evidence>
<gene>
    <name evidence="24" type="primary">thiD</name>
    <name evidence="24" type="ORF">V6M85_04575</name>
</gene>
<reference evidence="24 25" key="1">
    <citation type="submission" date="2024-02" db="EMBL/GenBank/DDBJ databases">
        <title>STSV induces naive adaptation in Sulfolobus.</title>
        <authorList>
            <person name="Xiang X."/>
            <person name="Song M."/>
        </authorList>
    </citation>
    <scope>NUCLEOTIDE SEQUENCE [LARGE SCALE GENOMIC DNA]</scope>
    <source>
        <strain evidence="24 25">RT2</strain>
    </source>
</reference>
<evidence type="ECO:0000256" key="2">
    <source>
        <dbReference type="ARBA" id="ARBA00000565"/>
    </source>
</evidence>